<proteinExistence type="predicted"/>
<organism evidence="2 3">
    <name type="scientific">Cypionkella sinensis</name>
    <dbReference type="NCBI Taxonomy" id="1756043"/>
    <lineage>
        <taxon>Bacteria</taxon>
        <taxon>Pseudomonadati</taxon>
        <taxon>Pseudomonadota</taxon>
        <taxon>Alphaproteobacteria</taxon>
        <taxon>Rhodobacterales</taxon>
        <taxon>Paracoccaceae</taxon>
        <taxon>Cypionkella</taxon>
    </lineage>
</organism>
<dbReference type="InterPro" id="IPR007263">
    <property type="entry name" value="DCC1-like"/>
</dbReference>
<keyword evidence="3" id="KW-1185">Reference proteome</keyword>
<keyword evidence="1" id="KW-0812">Transmembrane</keyword>
<reference evidence="3" key="1">
    <citation type="journal article" date="2019" name="Int. J. Syst. Evol. Microbiol.">
        <title>The Global Catalogue of Microorganisms (GCM) 10K type strain sequencing project: providing services to taxonomists for standard genome sequencing and annotation.</title>
        <authorList>
            <consortium name="The Broad Institute Genomics Platform"/>
            <consortium name="The Broad Institute Genome Sequencing Center for Infectious Disease"/>
            <person name="Wu L."/>
            <person name="Ma J."/>
        </authorList>
    </citation>
    <scope>NUCLEOTIDE SEQUENCE [LARGE SCALE GENOMIC DNA]</scope>
    <source>
        <strain evidence="3">KCTC 52039</strain>
    </source>
</reference>
<dbReference type="PANTHER" id="PTHR33639:SF2">
    <property type="entry name" value="DUF393 DOMAIN-CONTAINING PROTEIN"/>
    <property type="match status" value="1"/>
</dbReference>
<evidence type="ECO:0000313" key="3">
    <source>
        <dbReference type="Proteomes" id="UP001595547"/>
    </source>
</evidence>
<dbReference type="RefSeq" id="WP_380071100.1">
    <property type="nucleotide sequence ID" value="NZ_JBHRTO010000001.1"/>
</dbReference>
<name>A0ABV7IUH0_9RHOB</name>
<comment type="caution">
    <text evidence="2">The sequence shown here is derived from an EMBL/GenBank/DDBJ whole genome shotgun (WGS) entry which is preliminary data.</text>
</comment>
<protein>
    <submittedName>
        <fullName evidence="2">Thiol-disulfide oxidoreductase DCC family protein</fullName>
    </submittedName>
</protein>
<evidence type="ECO:0000256" key="1">
    <source>
        <dbReference type="SAM" id="Phobius"/>
    </source>
</evidence>
<gene>
    <name evidence="2" type="ORF">ACFOGH_00480</name>
</gene>
<keyword evidence="1" id="KW-1133">Transmembrane helix</keyword>
<keyword evidence="1" id="KW-0472">Membrane</keyword>
<sequence length="146" mass="16755">MQTADLPTPLDQQLQGINLIVFDGECVFCSAFFRFMLRADRAQKFHYATAQSPLGQALYAGLNLPLTDFETNLVITRGQIHQRLDAFAAAMAELPLPWRLARHCRLLPRRVKDAIYKPIARNRYRIFGRYDTCLIPDAILRGRFLS</sequence>
<dbReference type="PANTHER" id="PTHR33639">
    <property type="entry name" value="THIOL-DISULFIDE OXIDOREDUCTASE DCC"/>
    <property type="match status" value="1"/>
</dbReference>
<dbReference type="Proteomes" id="UP001595547">
    <property type="component" value="Unassembled WGS sequence"/>
</dbReference>
<dbReference type="EMBL" id="JBHRTO010000001">
    <property type="protein sequence ID" value="MFC3179453.1"/>
    <property type="molecule type" value="Genomic_DNA"/>
</dbReference>
<dbReference type="InterPro" id="IPR052927">
    <property type="entry name" value="DCC_oxidoreductase"/>
</dbReference>
<feature type="transmembrane region" description="Helical" evidence="1">
    <location>
        <begin position="16"/>
        <end position="37"/>
    </location>
</feature>
<accession>A0ABV7IUH0</accession>
<dbReference type="Pfam" id="PF04134">
    <property type="entry name" value="DCC1-like"/>
    <property type="match status" value="1"/>
</dbReference>
<evidence type="ECO:0000313" key="2">
    <source>
        <dbReference type="EMBL" id="MFC3179453.1"/>
    </source>
</evidence>